<gene>
    <name evidence="2" type="ORF">CUR178_01915</name>
</gene>
<feature type="compositionally biased region" description="Basic and acidic residues" evidence="1">
    <location>
        <begin position="268"/>
        <end position="279"/>
    </location>
</feature>
<dbReference type="KEGG" id="lenr:94169191"/>
<keyword evidence="3" id="KW-1185">Reference proteome</keyword>
<feature type="region of interest" description="Disordered" evidence="1">
    <location>
        <begin position="469"/>
        <end position="489"/>
    </location>
</feature>
<dbReference type="Proteomes" id="UP000674179">
    <property type="component" value="Chromosome 33"/>
</dbReference>
<accession>A0A836KDG2</accession>
<protein>
    <submittedName>
        <fullName evidence="2">Uncharacterized protein</fullName>
    </submittedName>
</protein>
<name>A0A836KDG2_LEIEN</name>
<evidence type="ECO:0000256" key="1">
    <source>
        <dbReference type="SAM" id="MobiDB-lite"/>
    </source>
</evidence>
<proteinExistence type="predicted"/>
<evidence type="ECO:0000313" key="3">
    <source>
        <dbReference type="Proteomes" id="UP000674179"/>
    </source>
</evidence>
<feature type="compositionally biased region" description="Low complexity" evidence="1">
    <location>
        <begin position="476"/>
        <end position="489"/>
    </location>
</feature>
<evidence type="ECO:0000313" key="2">
    <source>
        <dbReference type="EMBL" id="KAG5469776.1"/>
    </source>
</evidence>
<feature type="region of interest" description="Disordered" evidence="1">
    <location>
        <begin position="251"/>
        <end position="279"/>
    </location>
</feature>
<feature type="compositionally biased region" description="Basic and acidic residues" evidence="1">
    <location>
        <begin position="251"/>
        <end position="261"/>
    </location>
</feature>
<dbReference type="OrthoDB" id="273685at2759"/>
<organism evidence="2 3">
    <name type="scientific">Leishmania enriettii</name>
    <dbReference type="NCBI Taxonomy" id="5663"/>
    <lineage>
        <taxon>Eukaryota</taxon>
        <taxon>Discoba</taxon>
        <taxon>Euglenozoa</taxon>
        <taxon>Kinetoplastea</taxon>
        <taxon>Metakinetoplastina</taxon>
        <taxon>Trypanosomatida</taxon>
        <taxon>Trypanosomatidae</taxon>
        <taxon>Leishmaniinae</taxon>
        <taxon>Leishmania</taxon>
    </lineage>
</organism>
<dbReference type="RefSeq" id="XP_067689784.1">
    <property type="nucleotide sequence ID" value="XM_067833681.1"/>
</dbReference>
<dbReference type="AlphaFoldDB" id="A0A836KDG2"/>
<dbReference type="EMBL" id="JAFHKP010000033">
    <property type="protein sequence ID" value="KAG5469776.1"/>
    <property type="molecule type" value="Genomic_DNA"/>
</dbReference>
<dbReference type="InterPro" id="IPR011990">
    <property type="entry name" value="TPR-like_helical_dom_sf"/>
</dbReference>
<comment type="caution">
    <text evidence="2">The sequence shown here is derived from an EMBL/GenBank/DDBJ whole genome shotgun (WGS) entry which is preliminary data.</text>
</comment>
<dbReference type="GeneID" id="94169191"/>
<dbReference type="SUPFAM" id="SSF48452">
    <property type="entry name" value="TPR-like"/>
    <property type="match status" value="1"/>
</dbReference>
<feature type="region of interest" description="Disordered" evidence="1">
    <location>
        <begin position="549"/>
        <end position="593"/>
    </location>
</feature>
<reference evidence="2 3" key="1">
    <citation type="submission" date="2021-02" db="EMBL/GenBank/DDBJ databases">
        <title>Leishmania (Mundinia) enrietti genome sequencing and assembly.</title>
        <authorList>
            <person name="Almutairi H."/>
            <person name="Gatherer D."/>
        </authorList>
    </citation>
    <scope>NUCLEOTIDE SEQUENCE [LARGE SCALE GENOMIC DNA]</scope>
    <source>
        <strain evidence="2">CUR178</strain>
    </source>
</reference>
<sequence length="622" mass="67083">MRDVVTLFIEASVAKGEWQVALGALQVPQAVQGSSAGADSSFAAEAAFNLFRLASTLSNKGKWIAALAVLRNAPLPFAAQLRKPYSSAYLAERVRAYQHVLKACCSGRSASSADNAAVDPRATAPARGVDAGTGEMSFECALALAKEAFFVFGSAPGLCGRSEALCEESAGRGTTKPLVTIVEASSAESDAGTACVEDLLRWCRAELPRRRSLAGVVTFEQAEVAMQQLAELSAEALRGVSDTRVIESYKPSKELTDRRASDPGVDSSNKRVVSDPQRTEDELARLLASNRRAANAWVTSLSLLQRIPAECVTGHLFTALLRHLLEHHRRGEAAELVRTFLLQSSGDSVQSVSPSLTRTQPSRATAKALRTDSAVIKAVAEACHRLRRSDLAAALLLDTEARAVMTPSAAVPLVMTLRDAGAYSSVLLWWEHLRQNESVLRYPLLRHAKLSSYVASCVLRHTTATEGGVTAERQQAASSSAGKGKRGSSAARWAGDWRSALDVFRDAVAPSHDPALVLLFQLRLLRQAGQWNAAVQFFSAFCETHPNVRNFAQPPSNRTGRESGGTHDGQRRRSTRCEAACPPPVEERGSAMKSSCAVLTQEHAEQWVPLPVLARLRRQVQD</sequence>
<feature type="compositionally biased region" description="Basic and acidic residues" evidence="1">
    <location>
        <begin position="559"/>
        <end position="571"/>
    </location>
</feature>